<reference evidence="3" key="1">
    <citation type="journal article" date="2019" name="Int. J. Syst. Evol. Microbiol.">
        <title>The Global Catalogue of Microorganisms (GCM) 10K type strain sequencing project: providing services to taxonomists for standard genome sequencing and annotation.</title>
        <authorList>
            <consortium name="The Broad Institute Genomics Platform"/>
            <consortium name="The Broad Institute Genome Sequencing Center for Infectious Disease"/>
            <person name="Wu L."/>
            <person name="Ma J."/>
        </authorList>
    </citation>
    <scope>NUCLEOTIDE SEQUENCE [LARGE SCALE GENOMIC DNA]</scope>
    <source>
        <strain evidence="3">CCUG 51308</strain>
    </source>
</reference>
<dbReference type="Proteomes" id="UP001596492">
    <property type="component" value="Unassembled WGS sequence"/>
</dbReference>
<accession>A0ABW2IJ34</accession>
<keyword evidence="1" id="KW-0732">Signal</keyword>
<proteinExistence type="predicted"/>
<dbReference type="RefSeq" id="WP_382166337.1">
    <property type="nucleotide sequence ID" value="NZ_JBHTBR010000002.1"/>
</dbReference>
<dbReference type="EMBL" id="JBHTBR010000002">
    <property type="protein sequence ID" value="MFC7291143.1"/>
    <property type="molecule type" value="Genomic_DNA"/>
</dbReference>
<protein>
    <submittedName>
        <fullName evidence="2">Uncharacterized protein</fullName>
    </submittedName>
</protein>
<organism evidence="2 3">
    <name type="scientific">Hirschia litorea</name>
    <dbReference type="NCBI Taxonomy" id="1199156"/>
    <lineage>
        <taxon>Bacteria</taxon>
        <taxon>Pseudomonadati</taxon>
        <taxon>Pseudomonadota</taxon>
        <taxon>Alphaproteobacteria</taxon>
        <taxon>Hyphomonadales</taxon>
        <taxon>Hyphomonadaceae</taxon>
        <taxon>Hirschia</taxon>
    </lineage>
</organism>
<name>A0ABW2IJ34_9PROT</name>
<feature type="signal peptide" evidence="1">
    <location>
        <begin position="1"/>
        <end position="29"/>
    </location>
</feature>
<keyword evidence="3" id="KW-1185">Reference proteome</keyword>
<evidence type="ECO:0000313" key="2">
    <source>
        <dbReference type="EMBL" id="MFC7291143.1"/>
    </source>
</evidence>
<evidence type="ECO:0000313" key="3">
    <source>
        <dbReference type="Proteomes" id="UP001596492"/>
    </source>
</evidence>
<comment type="caution">
    <text evidence="2">The sequence shown here is derived from an EMBL/GenBank/DDBJ whole genome shotgun (WGS) entry which is preliminary data.</text>
</comment>
<feature type="chain" id="PRO_5047068865" evidence="1">
    <location>
        <begin position="30"/>
        <end position="170"/>
    </location>
</feature>
<evidence type="ECO:0000256" key="1">
    <source>
        <dbReference type="SAM" id="SignalP"/>
    </source>
</evidence>
<gene>
    <name evidence="2" type="ORF">ACFQS8_05910</name>
</gene>
<sequence length="170" mass="18136">MMKNFSPSSAIKSLILATSLCATSFTAFAGPSSQDARMLNIIATDLILAAKDAEARAQAYPSLDAPEISQDFVDYMQRFGLSASRLSNLMERVNGPVDMQCIFRGMAKETGDQLFAISQAKTGYEQAQALNRIVSMLDDAALVSKAAEQTLANGTTPITNKTVIGSCPAE</sequence>